<dbReference type="GO" id="GO:0003735">
    <property type="term" value="F:structural constituent of ribosome"/>
    <property type="evidence" value="ECO:0007669"/>
    <property type="project" value="TreeGrafter"/>
</dbReference>
<feature type="region of interest" description="Disordered" evidence="2">
    <location>
        <begin position="239"/>
        <end position="277"/>
    </location>
</feature>
<evidence type="ECO:0000256" key="1">
    <source>
        <dbReference type="ARBA" id="ARBA00025604"/>
    </source>
</evidence>
<feature type="compositionally biased region" description="Polar residues" evidence="2">
    <location>
        <begin position="268"/>
        <end position="277"/>
    </location>
</feature>
<dbReference type="Pfam" id="PF00575">
    <property type="entry name" value="S1"/>
    <property type="match status" value="2"/>
</dbReference>
<reference evidence="4 5" key="1">
    <citation type="submission" date="2017-11" db="EMBL/GenBank/DDBJ databases">
        <title>Evolution of Phototrophy in the Chloroflexi Phylum Driven by Horizontal Gene Transfer.</title>
        <authorList>
            <person name="Ward L.M."/>
            <person name="Hemp J."/>
            <person name="Shih P.M."/>
            <person name="Mcglynn S.E."/>
            <person name="Fischer W."/>
        </authorList>
    </citation>
    <scope>NUCLEOTIDE SEQUENCE [LARGE SCALE GENOMIC DNA]</scope>
    <source>
        <strain evidence="4">CP2_2F</strain>
    </source>
</reference>
<dbReference type="PANTHER" id="PTHR10724">
    <property type="entry name" value="30S RIBOSOMAL PROTEIN S1"/>
    <property type="match status" value="1"/>
</dbReference>
<name>A0A2M8P2W4_9CHLR</name>
<dbReference type="SMART" id="SM00316">
    <property type="entry name" value="S1"/>
    <property type="match status" value="2"/>
</dbReference>
<dbReference type="PROSITE" id="PS50126">
    <property type="entry name" value="S1"/>
    <property type="match status" value="2"/>
</dbReference>
<evidence type="ECO:0000313" key="5">
    <source>
        <dbReference type="Proteomes" id="UP000228921"/>
    </source>
</evidence>
<evidence type="ECO:0000259" key="3">
    <source>
        <dbReference type="PROSITE" id="PS50126"/>
    </source>
</evidence>
<comment type="function">
    <text evidence="1">Binds mRNA; thus facilitating recognition of the initiation point. It is needed to translate mRNA with a short Shine-Dalgarno (SD) purine-rich sequence.</text>
</comment>
<dbReference type="AlphaFoldDB" id="A0A2M8P2W4"/>
<dbReference type="SUPFAM" id="SSF50249">
    <property type="entry name" value="Nucleic acid-binding proteins"/>
    <property type="match status" value="2"/>
</dbReference>
<gene>
    <name evidence="4" type="ORF">CUN51_02780</name>
</gene>
<dbReference type="GO" id="GO:0006412">
    <property type="term" value="P:translation"/>
    <property type="evidence" value="ECO:0007669"/>
    <property type="project" value="TreeGrafter"/>
</dbReference>
<feature type="compositionally biased region" description="Basic residues" evidence="2">
    <location>
        <begin position="246"/>
        <end position="261"/>
    </location>
</feature>
<dbReference type="Proteomes" id="UP000228921">
    <property type="component" value="Unassembled WGS sequence"/>
</dbReference>
<feature type="domain" description="S1 motif" evidence="3">
    <location>
        <begin position="45"/>
        <end position="114"/>
    </location>
</feature>
<feature type="region of interest" description="Disordered" evidence="2">
    <location>
        <begin position="7"/>
        <end position="31"/>
    </location>
</feature>
<dbReference type="InterPro" id="IPR003029">
    <property type="entry name" value="S1_domain"/>
</dbReference>
<dbReference type="InterPro" id="IPR050437">
    <property type="entry name" value="Ribos_protein_bS1-like"/>
</dbReference>
<dbReference type="Gene3D" id="2.40.50.140">
    <property type="entry name" value="Nucleic acid-binding proteins"/>
    <property type="match status" value="2"/>
</dbReference>
<dbReference type="GO" id="GO:0003729">
    <property type="term" value="F:mRNA binding"/>
    <property type="evidence" value="ECO:0007669"/>
    <property type="project" value="TreeGrafter"/>
</dbReference>
<dbReference type="EMBL" id="PGTK01000002">
    <property type="protein sequence ID" value="PJF31883.1"/>
    <property type="molecule type" value="Genomic_DNA"/>
</dbReference>
<evidence type="ECO:0000313" key="4">
    <source>
        <dbReference type="EMBL" id="PJF31883.1"/>
    </source>
</evidence>
<organism evidence="4 5">
    <name type="scientific">Candidatus Thermofonsia Clade 1 bacterium</name>
    <dbReference type="NCBI Taxonomy" id="2364210"/>
    <lineage>
        <taxon>Bacteria</taxon>
        <taxon>Bacillati</taxon>
        <taxon>Chloroflexota</taxon>
        <taxon>Candidatus Thermofontia</taxon>
        <taxon>Candidatus Thermofonsia Clade 1</taxon>
    </lineage>
</organism>
<accession>A0A2M8P2W4</accession>
<sequence length="277" mass="29784">MIEENAALTDSLAAGADDSAPSPASEPATAAQRETAQALRALKPKMELNGTVKRIELGGAFIDVGIGTDAFVHITQLGETTPRNVSDVLREGQAVTVWVHKVDPERGRLEVTMIKPLGLDWDEIRVGQVLTGKIVRIENYGVFVDVGAERPGMVHVKELAHGFMGSPVDVYQIGEELTAKVIKVSSRKKQLDLSVKALEPAPAAAADEDDDDENVPSAIELALRRALLNSADADFPELERALAGRGAHKANNRRGKRRGKPNTRTQQEEALTSSSEG</sequence>
<comment type="caution">
    <text evidence="4">The sequence shown here is derived from an EMBL/GenBank/DDBJ whole genome shotgun (WGS) entry which is preliminary data.</text>
</comment>
<dbReference type="FunFam" id="2.40.50.140:FF:000103">
    <property type="entry name" value="protein RRP5 homolog"/>
    <property type="match status" value="1"/>
</dbReference>
<protein>
    <recommendedName>
        <fullName evidence="3">S1 motif domain-containing protein</fullName>
    </recommendedName>
</protein>
<evidence type="ECO:0000256" key="2">
    <source>
        <dbReference type="SAM" id="MobiDB-lite"/>
    </source>
</evidence>
<feature type="domain" description="S1 motif" evidence="3">
    <location>
        <begin position="127"/>
        <end position="196"/>
    </location>
</feature>
<dbReference type="InterPro" id="IPR012340">
    <property type="entry name" value="NA-bd_OB-fold"/>
</dbReference>
<proteinExistence type="predicted"/>